<sequence length="66" mass="7788">MIHSSISFAACHHPSIFDDSFIAPIFLLFLFYALLLDFPIPTLLYIYIKKRRRSRRYYSTVLSVSD</sequence>
<dbReference type="KEGG" id="dfa:DFA_00513"/>
<dbReference type="Proteomes" id="UP000007797">
    <property type="component" value="Unassembled WGS sequence"/>
</dbReference>
<keyword evidence="1" id="KW-0472">Membrane</keyword>
<keyword evidence="1" id="KW-1133">Transmembrane helix</keyword>
<evidence type="ECO:0000313" key="2">
    <source>
        <dbReference type="EMBL" id="EGG20652.1"/>
    </source>
</evidence>
<name>F4PSA6_CACFS</name>
<evidence type="ECO:0000256" key="1">
    <source>
        <dbReference type="SAM" id="Phobius"/>
    </source>
</evidence>
<dbReference type="GeneID" id="14873424"/>
<organism evidence="2 3">
    <name type="scientific">Cavenderia fasciculata</name>
    <name type="common">Slime mold</name>
    <name type="synonym">Dictyostelium fasciculatum</name>
    <dbReference type="NCBI Taxonomy" id="261658"/>
    <lineage>
        <taxon>Eukaryota</taxon>
        <taxon>Amoebozoa</taxon>
        <taxon>Evosea</taxon>
        <taxon>Eumycetozoa</taxon>
        <taxon>Dictyostelia</taxon>
        <taxon>Acytosteliales</taxon>
        <taxon>Cavenderiaceae</taxon>
        <taxon>Cavenderia</taxon>
    </lineage>
</organism>
<dbReference type="AlphaFoldDB" id="F4PSA6"/>
<feature type="transmembrane region" description="Helical" evidence="1">
    <location>
        <begin position="21"/>
        <end position="48"/>
    </location>
</feature>
<proteinExistence type="predicted"/>
<accession>F4PSA6</accession>
<dbReference type="RefSeq" id="XP_004358502.1">
    <property type="nucleotide sequence ID" value="XM_004358445.1"/>
</dbReference>
<keyword evidence="3" id="KW-1185">Reference proteome</keyword>
<reference evidence="3" key="1">
    <citation type="journal article" date="2011" name="Genome Res.">
        <title>Phylogeny-wide analysis of social amoeba genomes highlights ancient origins for complex intercellular communication.</title>
        <authorList>
            <person name="Heidel A.J."/>
            <person name="Lawal H.M."/>
            <person name="Felder M."/>
            <person name="Schilde C."/>
            <person name="Helps N.R."/>
            <person name="Tunggal B."/>
            <person name="Rivero F."/>
            <person name="John U."/>
            <person name="Schleicher M."/>
            <person name="Eichinger L."/>
            <person name="Platzer M."/>
            <person name="Noegel A.A."/>
            <person name="Schaap P."/>
            <person name="Gloeckner G."/>
        </authorList>
    </citation>
    <scope>NUCLEOTIDE SEQUENCE [LARGE SCALE GENOMIC DNA]</scope>
    <source>
        <strain evidence="3">SH3</strain>
    </source>
</reference>
<dbReference type="EMBL" id="GL883010">
    <property type="protein sequence ID" value="EGG20652.1"/>
    <property type="molecule type" value="Genomic_DNA"/>
</dbReference>
<gene>
    <name evidence="2" type="ORF">DFA_00513</name>
</gene>
<protein>
    <submittedName>
        <fullName evidence="2">Uncharacterized protein</fullName>
    </submittedName>
</protein>
<evidence type="ECO:0000313" key="3">
    <source>
        <dbReference type="Proteomes" id="UP000007797"/>
    </source>
</evidence>
<keyword evidence="1" id="KW-0812">Transmembrane</keyword>